<organism evidence="2 3">
    <name type="scientific">Corallincola platygyrae</name>
    <dbReference type="NCBI Taxonomy" id="1193278"/>
    <lineage>
        <taxon>Bacteria</taxon>
        <taxon>Pseudomonadati</taxon>
        <taxon>Pseudomonadota</taxon>
        <taxon>Gammaproteobacteria</taxon>
        <taxon>Alteromonadales</taxon>
        <taxon>Psychromonadaceae</taxon>
        <taxon>Corallincola</taxon>
    </lineage>
</organism>
<dbReference type="InterPro" id="IPR007214">
    <property type="entry name" value="YbaK/aa-tRNA-synth-assoc-dom"/>
</dbReference>
<dbReference type="Proteomes" id="UP001597380">
    <property type="component" value="Unassembled WGS sequence"/>
</dbReference>
<evidence type="ECO:0000259" key="1">
    <source>
        <dbReference type="Pfam" id="PF04073"/>
    </source>
</evidence>
<dbReference type="SUPFAM" id="SSF55826">
    <property type="entry name" value="YbaK/ProRS associated domain"/>
    <property type="match status" value="1"/>
</dbReference>
<comment type="caution">
    <text evidence="2">The sequence shown here is derived from an EMBL/GenBank/DDBJ whole genome shotgun (WGS) entry which is preliminary data.</text>
</comment>
<keyword evidence="3" id="KW-1185">Reference proteome</keyword>
<evidence type="ECO:0000313" key="3">
    <source>
        <dbReference type="Proteomes" id="UP001597380"/>
    </source>
</evidence>
<reference evidence="3" key="1">
    <citation type="journal article" date="2019" name="Int. J. Syst. Evol. Microbiol.">
        <title>The Global Catalogue of Microorganisms (GCM) 10K type strain sequencing project: providing services to taxonomists for standard genome sequencing and annotation.</title>
        <authorList>
            <consortium name="The Broad Institute Genomics Platform"/>
            <consortium name="The Broad Institute Genome Sequencing Center for Infectious Disease"/>
            <person name="Wu L."/>
            <person name="Ma J."/>
        </authorList>
    </citation>
    <scope>NUCLEOTIDE SEQUENCE [LARGE SCALE GENOMIC DNA]</scope>
    <source>
        <strain evidence="3">CGMCC 1.10992</strain>
    </source>
</reference>
<evidence type="ECO:0000313" key="2">
    <source>
        <dbReference type="EMBL" id="MFD2097623.1"/>
    </source>
</evidence>
<name>A0ABW4XRA6_9GAMM</name>
<dbReference type="EMBL" id="JBHUHT010000027">
    <property type="protein sequence ID" value="MFD2097623.1"/>
    <property type="molecule type" value="Genomic_DNA"/>
</dbReference>
<sequence length="172" mass="18967">MDPVTNKPLLNQPSLNQQVRNLLEENGLAYEIIDHDLAPTCDHSARHRGTSLTIGGKSLLFKSKRGFSMFVISAACRINSNRVRKILQTQKVRFASDEELMAVAGVEKGALPPFGGKLLECELFIDETIFANQKIAFTCGSLTQSVVMNVSDYLTLVDGVRVDCCHPPETKD</sequence>
<dbReference type="Pfam" id="PF04073">
    <property type="entry name" value="tRNA_edit"/>
    <property type="match status" value="1"/>
</dbReference>
<accession>A0ABW4XRA6</accession>
<dbReference type="PANTHER" id="PTHR30411:SF9">
    <property type="entry name" value="MULTIFUNCTIONAL SER_THR-TRNA DEACYLASE PROXP-Y"/>
    <property type="match status" value="1"/>
</dbReference>
<feature type="domain" description="YbaK/aminoacyl-tRNA synthetase-associated" evidence="1">
    <location>
        <begin position="37"/>
        <end position="155"/>
    </location>
</feature>
<proteinExistence type="predicted"/>
<dbReference type="PANTHER" id="PTHR30411">
    <property type="entry name" value="CYTOPLASMIC PROTEIN"/>
    <property type="match status" value="1"/>
</dbReference>
<dbReference type="InterPro" id="IPR036754">
    <property type="entry name" value="YbaK/aa-tRNA-synt-asso_dom_sf"/>
</dbReference>
<protein>
    <submittedName>
        <fullName evidence="2">YbaK/EbsC family protein</fullName>
    </submittedName>
</protein>
<gene>
    <name evidence="2" type="ORF">ACFSJ3_16655</name>
</gene>
<dbReference type="RefSeq" id="WP_345341737.1">
    <property type="nucleotide sequence ID" value="NZ_BAABLI010000031.1"/>
</dbReference>
<dbReference type="Gene3D" id="3.90.960.10">
    <property type="entry name" value="YbaK/aminoacyl-tRNA synthetase-associated domain"/>
    <property type="match status" value="1"/>
</dbReference>